<evidence type="ECO:0000256" key="4">
    <source>
        <dbReference type="ARBA" id="ARBA00023136"/>
    </source>
</evidence>
<keyword evidence="4 5" id="KW-0472">Membrane</keyword>
<evidence type="ECO:0000259" key="6">
    <source>
        <dbReference type="PROSITE" id="PS50261"/>
    </source>
</evidence>
<evidence type="ECO:0000313" key="8">
    <source>
        <dbReference type="Proteomes" id="UP001162480"/>
    </source>
</evidence>
<dbReference type="InterPro" id="IPR017981">
    <property type="entry name" value="GPCR_2-like_7TM"/>
</dbReference>
<dbReference type="Pfam" id="PF00002">
    <property type="entry name" value="7tm_2"/>
    <property type="match status" value="1"/>
</dbReference>
<feature type="transmembrane region" description="Helical" evidence="5">
    <location>
        <begin position="58"/>
        <end position="79"/>
    </location>
</feature>
<keyword evidence="2 5" id="KW-0812">Transmembrane</keyword>
<evidence type="ECO:0000256" key="5">
    <source>
        <dbReference type="SAM" id="Phobius"/>
    </source>
</evidence>
<dbReference type="InterPro" id="IPR050332">
    <property type="entry name" value="GPCR_2"/>
</dbReference>
<gene>
    <name evidence="7" type="ORF">OCTVUL_1B023671</name>
</gene>
<dbReference type="GO" id="GO:0008528">
    <property type="term" value="F:G protein-coupled peptide receptor activity"/>
    <property type="evidence" value="ECO:0007669"/>
    <property type="project" value="TreeGrafter"/>
</dbReference>
<protein>
    <submittedName>
        <fullName evidence="7">Parathyroid hormone/parathyroid hormone-related peptide receptor-like isoform X3</fullName>
    </submittedName>
</protein>
<dbReference type="GO" id="GO:0007188">
    <property type="term" value="P:adenylate cyclase-modulating G protein-coupled receptor signaling pathway"/>
    <property type="evidence" value="ECO:0007669"/>
    <property type="project" value="TreeGrafter"/>
</dbReference>
<evidence type="ECO:0000256" key="3">
    <source>
        <dbReference type="ARBA" id="ARBA00022989"/>
    </source>
</evidence>
<name>A0AA36AHA0_OCTVU</name>
<keyword evidence="3 5" id="KW-1133">Transmembrane helix</keyword>
<sequence length="174" mass="20286">MPHRIPSQPFVFAEVVNLRMFRRLAKSTLVLIPLFGIHYIVFGGIPDSLDTKTELVKLYFDMFFNSLQGFFVALLFCFLNSEVQNEIYKMWQRSQLSEIPCFYCHFSFCKRHEWRRSRSYDAATRPSDISTVVSMSVLQTQDKESPVGMNCIDKPLKDLEYQPMMNTTGVIEIS</sequence>
<proteinExistence type="predicted"/>
<dbReference type="PRINTS" id="PR00249">
    <property type="entry name" value="GPCRSECRETIN"/>
</dbReference>
<organism evidence="7 8">
    <name type="scientific">Octopus vulgaris</name>
    <name type="common">Common octopus</name>
    <dbReference type="NCBI Taxonomy" id="6645"/>
    <lineage>
        <taxon>Eukaryota</taxon>
        <taxon>Metazoa</taxon>
        <taxon>Spiralia</taxon>
        <taxon>Lophotrochozoa</taxon>
        <taxon>Mollusca</taxon>
        <taxon>Cephalopoda</taxon>
        <taxon>Coleoidea</taxon>
        <taxon>Octopodiformes</taxon>
        <taxon>Octopoda</taxon>
        <taxon>Incirrata</taxon>
        <taxon>Octopodidae</taxon>
        <taxon>Octopus</taxon>
    </lineage>
</organism>
<dbReference type="Proteomes" id="UP001162480">
    <property type="component" value="Chromosome 1"/>
</dbReference>
<dbReference type="PANTHER" id="PTHR45620:SF1">
    <property type="entry name" value="G-PROTEIN COUPLED RECEPTORS FAMILY 2 PROFILE 2 DOMAIN-CONTAINING PROTEIN"/>
    <property type="match status" value="1"/>
</dbReference>
<dbReference type="PANTHER" id="PTHR45620">
    <property type="entry name" value="PDF RECEPTOR-LIKE PROTEIN-RELATED"/>
    <property type="match status" value="1"/>
</dbReference>
<dbReference type="Gene3D" id="1.20.1070.10">
    <property type="entry name" value="Rhodopsin 7-helix transmembrane proteins"/>
    <property type="match status" value="1"/>
</dbReference>
<dbReference type="GO" id="GO:0017046">
    <property type="term" value="F:peptide hormone binding"/>
    <property type="evidence" value="ECO:0007669"/>
    <property type="project" value="TreeGrafter"/>
</dbReference>
<dbReference type="InterPro" id="IPR000832">
    <property type="entry name" value="GPCR_2_secretin-like"/>
</dbReference>
<comment type="subcellular location">
    <subcellularLocation>
        <location evidence="1">Membrane</location>
        <topology evidence="1">Multi-pass membrane protein</topology>
    </subcellularLocation>
</comment>
<dbReference type="AlphaFoldDB" id="A0AA36AHA0"/>
<dbReference type="EMBL" id="OX597814">
    <property type="protein sequence ID" value="CAI9716131.1"/>
    <property type="molecule type" value="Genomic_DNA"/>
</dbReference>
<dbReference type="InterPro" id="IPR017983">
    <property type="entry name" value="GPCR_2_secretin-like_CS"/>
</dbReference>
<evidence type="ECO:0000256" key="1">
    <source>
        <dbReference type="ARBA" id="ARBA00004141"/>
    </source>
</evidence>
<dbReference type="PROSITE" id="PS50261">
    <property type="entry name" value="G_PROTEIN_RECEP_F2_4"/>
    <property type="match status" value="1"/>
</dbReference>
<keyword evidence="8" id="KW-1185">Reference proteome</keyword>
<dbReference type="GO" id="GO:0005886">
    <property type="term" value="C:plasma membrane"/>
    <property type="evidence" value="ECO:0007669"/>
    <property type="project" value="TreeGrafter"/>
</dbReference>
<feature type="transmembrane region" description="Helical" evidence="5">
    <location>
        <begin position="28"/>
        <end position="46"/>
    </location>
</feature>
<evidence type="ECO:0000313" key="7">
    <source>
        <dbReference type="EMBL" id="CAI9716131.1"/>
    </source>
</evidence>
<accession>A0AA36AHA0</accession>
<feature type="domain" description="G-protein coupled receptors family 2 profile 2" evidence="6">
    <location>
        <begin position="1"/>
        <end position="80"/>
    </location>
</feature>
<dbReference type="GO" id="GO:0007166">
    <property type="term" value="P:cell surface receptor signaling pathway"/>
    <property type="evidence" value="ECO:0007669"/>
    <property type="project" value="InterPro"/>
</dbReference>
<dbReference type="PROSITE" id="PS00650">
    <property type="entry name" value="G_PROTEIN_RECEP_F2_2"/>
    <property type="match status" value="1"/>
</dbReference>
<evidence type="ECO:0000256" key="2">
    <source>
        <dbReference type="ARBA" id="ARBA00022692"/>
    </source>
</evidence>
<reference evidence="7" key="1">
    <citation type="submission" date="2023-08" db="EMBL/GenBank/DDBJ databases">
        <authorList>
            <person name="Alioto T."/>
            <person name="Alioto T."/>
            <person name="Gomez Garrido J."/>
        </authorList>
    </citation>
    <scope>NUCLEOTIDE SEQUENCE</scope>
</reference>